<proteinExistence type="predicted"/>
<gene>
    <name evidence="2" type="ORF">CBR_g6699</name>
</gene>
<comment type="caution">
    <text evidence="2">The sequence shown here is derived from an EMBL/GenBank/DDBJ whole genome shotgun (WGS) entry which is preliminary data.</text>
</comment>
<name>A0A388KKJ1_CHABU</name>
<evidence type="ECO:0000313" key="3">
    <source>
        <dbReference type="Proteomes" id="UP000265515"/>
    </source>
</evidence>
<organism evidence="2 3">
    <name type="scientific">Chara braunii</name>
    <name type="common">Braun's stonewort</name>
    <dbReference type="NCBI Taxonomy" id="69332"/>
    <lineage>
        <taxon>Eukaryota</taxon>
        <taxon>Viridiplantae</taxon>
        <taxon>Streptophyta</taxon>
        <taxon>Charophyceae</taxon>
        <taxon>Charales</taxon>
        <taxon>Characeae</taxon>
        <taxon>Chara</taxon>
    </lineage>
</organism>
<evidence type="ECO:0000313" key="2">
    <source>
        <dbReference type="EMBL" id="GBG70572.1"/>
    </source>
</evidence>
<feature type="coiled-coil region" evidence="1">
    <location>
        <begin position="202"/>
        <end position="261"/>
    </location>
</feature>
<keyword evidence="3" id="KW-1185">Reference proteome</keyword>
<sequence length="304" mass="34101">MRTGSSVMRRLPMLHLRMLTSVLKAPHWSLCLAGSAARRCGTHCALRLSVCGSCGSDRPFSWFIVDCLSPIAGSPIHTSLTILLAVAGVGFGAALSHCLYLLDHDDSGAMAGNVSRRNYVFEKHVLIQSLDRTEAEVARLHRFLVTRADNFTITLRSRGSEHTTDISLENIHDRHRASSVLRRLRESRDALRQCCDDVVGNNMQLRRQLDRWRRVAEDMRERFEHASRALDTAVQQRDDAMRRLESAEEELRVARAQAETAWRFYDEVLHGVACEGMTEGEQLATQLDRLCVSGKGKGKEASTS</sequence>
<evidence type="ECO:0000256" key="1">
    <source>
        <dbReference type="SAM" id="Coils"/>
    </source>
</evidence>
<protein>
    <submittedName>
        <fullName evidence="2">Uncharacterized protein</fullName>
    </submittedName>
</protein>
<dbReference type="EMBL" id="BFEA01000133">
    <property type="protein sequence ID" value="GBG70572.1"/>
    <property type="molecule type" value="Genomic_DNA"/>
</dbReference>
<reference evidence="2 3" key="1">
    <citation type="journal article" date="2018" name="Cell">
        <title>The Chara Genome: Secondary Complexity and Implications for Plant Terrestrialization.</title>
        <authorList>
            <person name="Nishiyama T."/>
            <person name="Sakayama H."/>
            <person name="Vries J.D."/>
            <person name="Buschmann H."/>
            <person name="Saint-Marcoux D."/>
            <person name="Ullrich K.K."/>
            <person name="Haas F.B."/>
            <person name="Vanderstraeten L."/>
            <person name="Becker D."/>
            <person name="Lang D."/>
            <person name="Vosolsobe S."/>
            <person name="Rombauts S."/>
            <person name="Wilhelmsson P.K.I."/>
            <person name="Janitza P."/>
            <person name="Kern R."/>
            <person name="Heyl A."/>
            <person name="Rumpler F."/>
            <person name="Villalobos L.I.A.C."/>
            <person name="Clay J.M."/>
            <person name="Skokan R."/>
            <person name="Toyoda A."/>
            <person name="Suzuki Y."/>
            <person name="Kagoshima H."/>
            <person name="Schijlen E."/>
            <person name="Tajeshwar N."/>
            <person name="Catarino B."/>
            <person name="Hetherington A.J."/>
            <person name="Saltykova A."/>
            <person name="Bonnot C."/>
            <person name="Breuninger H."/>
            <person name="Symeonidi A."/>
            <person name="Radhakrishnan G.V."/>
            <person name="Van Nieuwerburgh F."/>
            <person name="Deforce D."/>
            <person name="Chang C."/>
            <person name="Karol K.G."/>
            <person name="Hedrich R."/>
            <person name="Ulvskov P."/>
            <person name="Glockner G."/>
            <person name="Delwiche C.F."/>
            <person name="Petrasek J."/>
            <person name="Van de Peer Y."/>
            <person name="Friml J."/>
            <person name="Beilby M."/>
            <person name="Dolan L."/>
            <person name="Kohara Y."/>
            <person name="Sugano S."/>
            <person name="Fujiyama A."/>
            <person name="Delaux P.-M."/>
            <person name="Quint M."/>
            <person name="TheiBen G."/>
            <person name="Hagemann M."/>
            <person name="Harholt J."/>
            <person name="Dunand C."/>
            <person name="Zachgo S."/>
            <person name="Langdale J."/>
            <person name="Maumus F."/>
            <person name="Straeten D.V.D."/>
            <person name="Gould S.B."/>
            <person name="Rensing S.A."/>
        </authorList>
    </citation>
    <scope>NUCLEOTIDE SEQUENCE [LARGE SCALE GENOMIC DNA]</scope>
    <source>
        <strain evidence="2 3">S276</strain>
    </source>
</reference>
<accession>A0A388KKJ1</accession>
<keyword evidence="1" id="KW-0175">Coiled coil</keyword>
<dbReference type="AlphaFoldDB" id="A0A388KKJ1"/>
<dbReference type="Gramene" id="GBG70572">
    <property type="protein sequence ID" value="GBG70572"/>
    <property type="gene ID" value="CBR_g6699"/>
</dbReference>
<dbReference type="Proteomes" id="UP000265515">
    <property type="component" value="Unassembled WGS sequence"/>
</dbReference>